<dbReference type="Gene3D" id="3.40.50.410">
    <property type="entry name" value="von Willebrand factor, type A domain"/>
    <property type="match status" value="1"/>
</dbReference>
<dbReference type="AlphaFoldDB" id="A0A1H6MPK9"/>
<protein>
    <submittedName>
        <fullName evidence="3">von willebrand factor type a</fullName>
    </submittedName>
</protein>
<dbReference type="Pfam" id="PF08487">
    <property type="entry name" value="VIT"/>
    <property type="match status" value="1"/>
</dbReference>
<dbReference type="STRING" id="1679444.PYTT_2488"/>
<evidence type="ECO:0000259" key="2">
    <source>
        <dbReference type="PROSITE" id="PS51468"/>
    </source>
</evidence>
<dbReference type="RefSeq" id="WP_083076954.1">
    <property type="nucleotide sequence ID" value="NZ_LIGX01000037.1"/>
</dbReference>
<evidence type="ECO:0000313" key="4">
    <source>
        <dbReference type="Proteomes" id="UP000176204"/>
    </source>
</evidence>
<name>A0A1H6MPK9_9BACT</name>
<dbReference type="PANTHER" id="PTHR45737:SF6">
    <property type="entry name" value="VON WILLEBRAND FACTOR A DOMAIN-CONTAINING PROTEIN 5A"/>
    <property type="match status" value="1"/>
</dbReference>
<dbReference type="InterPro" id="IPR002035">
    <property type="entry name" value="VWF_A"/>
</dbReference>
<dbReference type="SUPFAM" id="SSF53300">
    <property type="entry name" value="vWA-like"/>
    <property type="match status" value="1"/>
</dbReference>
<organism evidence="3 4">
    <name type="scientific">Akkermansia glycaniphila</name>
    <dbReference type="NCBI Taxonomy" id="1679444"/>
    <lineage>
        <taxon>Bacteria</taxon>
        <taxon>Pseudomonadati</taxon>
        <taxon>Verrucomicrobiota</taxon>
        <taxon>Verrucomicrobiia</taxon>
        <taxon>Verrucomicrobiales</taxon>
        <taxon>Akkermansiaceae</taxon>
        <taxon>Akkermansia</taxon>
    </lineage>
</organism>
<dbReference type="InterPro" id="IPR013694">
    <property type="entry name" value="VIT"/>
</dbReference>
<dbReference type="InterPro" id="IPR036465">
    <property type="entry name" value="vWFA_dom_sf"/>
</dbReference>
<feature type="domain" description="VWFA" evidence="1">
    <location>
        <begin position="286"/>
        <end position="461"/>
    </location>
</feature>
<keyword evidence="4" id="KW-1185">Reference proteome</keyword>
<dbReference type="SMART" id="SM00327">
    <property type="entry name" value="VWA"/>
    <property type="match status" value="1"/>
</dbReference>
<dbReference type="Proteomes" id="UP000176204">
    <property type="component" value="Chromosome I"/>
</dbReference>
<dbReference type="PANTHER" id="PTHR45737">
    <property type="entry name" value="VON WILLEBRAND FACTOR A DOMAIN-CONTAINING PROTEIN 5A"/>
    <property type="match status" value="1"/>
</dbReference>
<accession>A0A1H6MPK9</accession>
<dbReference type="OrthoDB" id="9784383at2"/>
<dbReference type="PROSITE" id="PS50234">
    <property type="entry name" value="VWFA"/>
    <property type="match status" value="1"/>
</dbReference>
<evidence type="ECO:0000259" key="1">
    <source>
        <dbReference type="PROSITE" id="PS50234"/>
    </source>
</evidence>
<dbReference type="Pfam" id="PF13768">
    <property type="entry name" value="VWA_3"/>
    <property type="match status" value="1"/>
</dbReference>
<feature type="domain" description="VIT" evidence="2">
    <location>
        <begin position="35"/>
        <end position="163"/>
    </location>
</feature>
<proteinExistence type="predicted"/>
<dbReference type="EMBL" id="LT629973">
    <property type="protein sequence ID" value="SEI00492.1"/>
    <property type="molecule type" value="Genomic_DNA"/>
</dbReference>
<sequence length="763" mass="82991">MSAIPPLSCWMAIAACVGAPILEAQSSYDPPVTITPRRVIMPRAVRIPVEISRATARISIEGNRAQTELTLTVRNSGAANTEAELLLPVPEGAIVKGFFYGNGQGKYTASLLPAQEARRLYDSIVARALDPALLEFAGFAAIRTSVFPVPARSEVTLTIVYDQVVSPENGRFDYILPRSESLEKNTEWQIRAEIAPPCTNVYSPTHDMETAALQNGTTVLTLPAARNHNPGAFRLSWQGAAPTLGIPQTTVYACPDSANPKNGYFMLMIGGDSITSDAKAAAIPREITLVIDRSGSMRGDKLDKVKESVKQIIAGLQEGESFNLITYNEGVEPFSHEPVLKTPEQERRAFEWIDGMNARGGTNIHEALKQALAPPVRNGTLPLVIFMTDGMPTIGTTSEKAILQLAASHNPGKRRIFTVGVGEDVNAPLLRNMAETSRAVPTYILPKEDVETKMASLFRRLGGPVLADVELTLPGDVSRTGDMVPSTIGDIYNGLPALVTGTYKGTSPFNILVKATRPDGIRIDIPFTVDPGRISTQRDDFVGRLWASRQIGRLQAALTDMGANMQDIAALQRDPKTKEIIEEIIEEIIRLSIEFGIMSDFTSFFADDGSRAAHPAGTPLRLSDPHLRASAWSGFAVQERSGMGAVSKQGNIADMNEQRIQNKRNARNTADGSAREADTIAQLAQNAYFKQGGVWVENSVVQQSPDQNMAPRYDRIVQIGTSEYMKVADRLISENRQSLLALDGSVNIRLGDEFILLQNTITP</sequence>
<gene>
    <name evidence="3" type="ORF">PYTT_2488</name>
</gene>
<reference evidence="4" key="1">
    <citation type="submission" date="2016-09" db="EMBL/GenBank/DDBJ databases">
        <authorList>
            <person name="Koehorst J."/>
        </authorList>
    </citation>
    <scope>NUCLEOTIDE SEQUENCE [LARGE SCALE GENOMIC DNA]</scope>
</reference>
<dbReference type="PROSITE" id="PS51468">
    <property type="entry name" value="VIT"/>
    <property type="match status" value="1"/>
</dbReference>
<evidence type="ECO:0000313" key="3">
    <source>
        <dbReference type="EMBL" id="SEI00492.1"/>
    </source>
</evidence>
<dbReference type="KEGG" id="agl:PYTT_2488"/>